<reference evidence="1 2" key="1">
    <citation type="submission" date="2017-10" db="EMBL/GenBank/DDBJ databases">
        <title>Draft genome of two endophytic bacteria isolated from 'guarana' Paullinia cupana (Mart.) Ducke.</title>
        <authorList>
            <person name="Siqueira K.A."/>
            <person name="Liotti R.G."/>
            <person name="Mendes T.A."/>
            <person name="Soares M.A."/>
        </authorList>
    </citation>
    <scope>NUCLEOTIDE SEQUENCE [LARGE SCALE GENOMIC DNA]</scope>
    <source>
        <strain evidence="1 2">342</strain>
    </source>
</reference>
<dbReference type="InterPro" id="IPR007325">
    <property type="entry name" value="KFase/CYL"/>
</dbReference>
<protein>
    <submittedName>
        <fullName evidence="1">Cyclase</fullName>
    </submittedName>
</protein>
<sequence>MSTELVNLLSRHRLIELNHLYEEFMPVWPTHGKFFCHRSEDYVAGDGNYNCQLSLGDHCGTHVDAPIHFIAEGKTIDSIDVRQLTGRGRCLDMSYVEKNGLITLEQIQQWEEKHGAIAAGDIVIFRTGYDKKWQPRPHHQAFLQDWPGLSGEGARYLIEQGVTVFGTDAMSLDSFSSEGHPAHHAVLGSDCLIVENLANLHSLPTSFTFIALPLRIKGASASPVRAIALIES</sequence>
<dbReference type="AlphaFoldDB" id="A0A2S9IH13"/>
<proteinExistence type="predicted"/>
<evidence type="ECO:0000313" key="1">
    <source>
        <dbReference type="EMBL" id="PRD17059.1"/>
    </source>
</evidence>
<evidence type="ECO:0000313" key="2">
    <source>
        <dbReference type="Proteomes" id="UP000239181"/>
    </source>
</evidence>
<dbReference type="PANTHER" id="PTHR31118">
    <property type="entry name" value="CYCLASE-LIKE PROTEIN 2"/>
    <property type="match status" value="1"/>
</dbReference>
<accession>A0A2S9IH13</accession>
<dbReference type="GO" id="GO:0019441">
    <property type="term" value="P:L-tryptophan catabolic process to kynurenine"/>
    <property type="evidence" value="ECO:0007669"/>
    <property type="project" value="InterPro"/>
</dbReference>
<dbReference type="PANTHER" id="PTHR31118:SF12">
    <property type="entry name" value="CYCLASE-LIKE PROTEIN 2"/>
    <property type="match status" value="1"/>
</dbReference>
<organism evidence="1 2">
    <name type="scientific">Pantoea coffeiphila</name>
    <dbReference type="NCBI Taxonomy" id="1465635"/>
    <lineage>
        <taxon>Bacteria</taxon>
        <taxon>Pseudomonadati</taxon>
        <taxon>Pseudomonadota</taxon>
        <taxon>Gammaproteobacteria</taxon>
        <taxon>Enterobacterales</taxon>
        <taxon>Erwiniaceae</taxon>
        <taxon>Pantoea</taxon>
    </lineage>
</organism>
<gene>
    <name evidence="1" type="ORF">CQW29_00030</name>
</gene>
<name>A0A2S9IH13_9GAMM</name>
<dbReference type="RefSeq" id="WP_105590665.1">
    <property type="nucleotide sequence ID" value="NZ_PDET01000001.1"/>
</dbReference>
<dbReference type="InterPro" id="IPR037175">
    <property type="entry name" value="KFase_sf"/>
</dbReference>
<dbReference type="Proteomes" id="UP000239181">
    <property type="component" value="Unassembled WGS sequence"/>
</dbReference>
<dbReference type="OrthoDB" id="7067800at2"/>
<dbReference type="GO" id="GO:0004061">
    <property type="term" value="F:arylformamidase activity"/>
    <property type="evidence" value="ECO:0007669"/>
    <property type="project" value="InterPro"/>
</dbReference>
<dbReference type="EMBL" id="PDET01000001">
    <property type="protein sequence ID" value="PRD17059.1"/>
    <property type="molecule type" value="Genomic_DNA"/>
</dbReference>
<keyword evidence="2" id="KW-1185">Reference proteome</keyword>
<comment type="caution">
    <text evidence="1">The sequence shown here is derived from an EMBL/GenBank/DDBJ whole genome shotgun (WGS) entry which is preliminary data.</text>
</comment>
<dbReference type="Pfam" id="PF04199">
    <property type="entry name" value="Cyclase"/>
    <property type="match status" value="1"/>
</dbReference>
<dbReference type="SUPFAM" id="SSF102198">
    <property type="entry name" value="Putative cyclase"/>
    <property type="match status" value="1"/>
</dbReference>
<dbReference type="Gene3D" id="3.50.30.50">
    <property type="entry name" value="Putative cyclase"/>
    <property type="match status" value="1"/>
</dbReference>